<protein>
    <submittedName>
        <fullName evidence="2">Uncharacterized protein</fullName>
    </submittedName>
</protein>
<evidence type="ECO:0000313" key="2">
    <source>
        <dbReference type="EMBL" id="KAF7439351.1"/>
    </source>
</evidence>
<dbReference type="EMBL" id="JACSDY010000001">
    <property type="protein sequence ID" value="KAF7439351.1"/>
    <property type="molecule type" value="Genomic_DNA"/>
</dbReference>
<comment type="caution">
    <text evidence="2">The sequence shown here is derived from an EMBL/GenBank/DDBJ whole genome shotgun (WGS) entry which is preliminary data.</text>
</comment>
<feature type="compositionally biased region" description="Basic and acidic residues" evidence="1">
    <location>
        <begin position="48"/>
        <end position="62"/>
    </location>
</feature>
<accession>A0A834PGB1</accession>
<sequence>MTRVIPHNDSAWRIVPGITRSRQDKVKRKWSPLFLGLGLSDRWFQHSQGDRESEREIDREEERGDDDDNNNDNDDDDNDNDNDNDDDDDEDDDDDDDNENDEEKGIHELAYRR</sequence>
<evidence type="ECO:0000256" key="1">
    <source>
        <dbReference type="SAM" id="MobiDB-lite"/>
    </source>
</evidence>
<evidence type="ECO:0000313" key="3">
    <source>
        <dbReference type="Proteomes" id="UP000600918"/>
    </source>
</evidence>
<name>A0A834PGB1_VESPE</name>
<feature type="compositionally biased region" description="Acidic residues" evidence="1">
    <location>
        <begin position="63"/>
        <end position="102"/>
    </location>
</feature>
<feature type="region of interest" description="Disordered" evidence="1">
    <location>
        <begin position="41"/>
        <end position="113"/>
    </location>
</feature>
<feature type="compositionally biased region" description="Basic and acidic residues" evidence="1">
    <location>
        <begin position="103"/>
        <end position="113"/>
    </location>
</feature>
<keyword evidence="3" id="KW-1185">Reference proteome</keyword>
<reference evidence="2" key="1">
    <citation type="journal article" date="2020" name="G3 (Bethesda)">
        <title>High-Quality Assemblies for Three Invasive Social Wasps from the &lt;i&gt;Vespula&lt;/i&gt; Genus.</title>
        <authorList>
            <person name="Harrop T.W.R."/>
            <person name="Guhlin J."/>
            <person name="McLaughlin G.M."/>
            <person name="Permina E."/>
            <person name="Stockwell P."/>
            <person name="Gilligan J."/>
            <person name="Le Lec M.F."/>
            <person name="Gruber M.A.M."/>
            <person name="Quinn O."/>
            <person name="Lovegrove M."/>
            <person name="Duncan E.J."/>
            <person name="Remnant E.J."/>
            <person name="Van Eeckhoven J."/>
            <person name="Graham B."/>
            <person name="Knapp R.A."/>
            <person name="Langford K.W."/>
            <person name="Kronenberg Z."/>
            <person name="Press M.O."/>
            <person name="Eacker S.M."/>
            <person name="Wilson-Rankin E.E."/>
            <person name="Purcell J."/>
            <person name="Lester P.J."/>
            <person name="Dearden P.K."/>
        </authorList>
    </citation>
    <scope>NUCLEOTIDE SEQUENCE</scope>
    <source>
        <strain evidence="2">Volc-1</strain>
    </source>
</reference>
<gene>
    <name evidence="2" type="ORF">H0235_001742</name>
</gene>
<organism evidence="2 3">
    <name type="scientific">Vespula pensylvanica</name>
    <name type="common">Western yellow jacket</name>
    <name type="synonym">Wasp</name>
    <dbReference type="NCBI Taxonomy" id="30213"/>
    <lineage>
        <taxon>Eukaryota</taxon>
        <taxon>Metazoa</taxon>
        <taxon>Ecdysozoa</taxon>
        <taxon>Arthropoda</taxon>
        <taxon>Hexapoda</taxon>
        <taxon>Insecta</taxon>
        <taxon>Pterygota</taxon>
        <taxon>Neoptera</taxon>
        <taxon>Endopterygota</taxon>
        <taxon>Hymenoptera</taxon>
        <taxon>Apocrita</taxon>
        <taxon>Aculeata</taxon>
        <taxon>Vespoidea</taxon>
        <taxon>Vespidae</taxon>
        <taxon>Vespinae</taxon>
        <taxon>Vespula</taxon>
    </lineage>
</organism>
<dbReference type="Proteomes" id="UP000600918">
    <property type="component" value="Unassembled WGS sequence"/>
</dbReference>
<dbReference type="AlphaFoldDB" id="A0A834PGB1"/>
<proteinExistence type="predicted"/>